<keyword evidence="1" id="KW-0472">Membrane</keyword>
<evidence type="ECO:0000313" key="2">
    <source>
        <dbReference type="EMBL" id="GAA4287210.1"/>
    </source>
</evidence>
<accession>A0ABP8ETB4</accession>
<evidence type="ECO:0008006" key="4">
    <source>
        <dbReference type="Google" id="ProtNLM"/>
    </source>
</evidence>
<comment type="caution">
    <text evidence="2">The sequence shown here is derived from an EMBL/GenBank/DDBJ whole genome shotgun (WGS) entry which is preliminary data.</text>
</comment>
<organism evidence="2 3">
    <name type="scientific">Georgenia daeguensis</name>
    <dbReference type="NCBI Taxonomy" id="908355"/>
    <lineage>
        <taxon>Bacteria</taxon>
        <taxon>Bacillati</taxon>
        <taxon>Actinomycetota</taxon>
        <taxon>Actinomycetes</taxon>
        <taxon>Micrococcales</taxon>
        <taxon>Bogoriellaceae</taxon>
        <taxon>Georgenia</taxon>
    </lineage>
</organism>
<feature type="transmembrane region" description="Helical" evidence="1">
    <location>
        <begin position="100"/>
        <end position="120"/>
    </location>
</feature>
<sequence>MTHYPAPVSTAPPEDAVVRATRALRIALLVCAGACVVLGLMGAALALLTGDDASLWPGLTLLGAGQLAGLVGAAVAGLGLRRVLTGSAPRDVTPRVRATLGRLGTALGAVLAVGAAAWILARPSAWVAVLACALVSAQLVAVLRFLRR</sequence>
<keyword evidence="1" id="KW-1133">Transmembrane helix</keyword>
<protein>
    <recommendedName>
        <fullName evidence="4">Transmembrane protein</fullName>
    </recommendedName>
</protein>
<reference evidence="3" key="1">
    <citation type="journal article" date="2019" name="Int. J. Syst. Evol. Microbiol.">
        <title>The Global Catalogue of Microorganisms (GCM) 10K type strain sequencing project: providing services to taxonomists for standard genome sequencing and annotation.</title>
        <authorList>
            <consortium name="The Broad Institute Genomics Platform"/>
            <consortium name="The Broad Institute Genome Sequencing Center for Infectious Disease"/>
            <person name="Wu L."/>
            <person name="Ma J."/>
        </authorList>
    </citation>
    <scope>NUCLEOTIDE SEQUENCE [LARGE SCALE GENOMIC DNA]</scope>
    <source>
        <strain evidence="3">JCM 17459</strain>
    </source>
</reference>
<gene>
    <name evidence="2" type="ORF">GCM10022262_15690</name>
</gene>
<feature type="transmembrane region" description="Helical" evidence="1">
    <location>
        <begin position="126"/>
        <end position="146"/>
    </location>
</feature>
<evidence type="ECO:0000256" key="1">
    <source>
        <dbReference type="SAM" id="Phobius"/>
    </source>
</evidence>
<feature type="transmembrane region" description="Helical" evidence="1">
    <location>
        <begin position="55"/>
        <end position="80"/>
    </location>
</feature>
<dbReference type="EMBL" id="BAABBA010000006">
    <property type="protein sequence ID" value="GAA4287210.1"/>
    <property type="molecule type" value="Genomic_DNA"/>
</dbReference>
<name>A0ABP8ETB4_9MICO</name>
<evidence type="ECO:0000313" key="3">
    <source>
        <dbReference type="Proteomes" id="UP001499841"/>
    </source>
</evidence>
<proteinExistence type="predicted"/>
<keyword evidence="3" id="KW-1185">Reference proteome</keyword>
<keyword evidence="1" id="KW-0812">Transmembrane</keyword>
<dbReference type="Proteomes" id="UP001499841">
    <property type="component" value="Unassembled WGS sequence"/>
</dbReference>
<feature type="transmembrane region" description="Helical" evidence="1">
    <location>
        <begin position="26"/>
        <end position="49"/>
    </location>
</feature>